<dbReference type="AlphaFoldDB" id="A0A8X6HP96"/>
<organism evidence="1 2">
    <name type="scientific">Trichonephila clavata</name>
    <name type="common">Joro spider</name>
    <name type="synonym">Nephila clavata</name>
    <dbReference type="NCBI Taxonomy" id="2740835"/>
    <lineage>
        <taxon>Eukaryota</taxon>
        <taxon>Metazoa</taxon>
        <taxon>Ecdysozoa</taxon>
        <taxon>Arthropoda</taxon>
        <taxon>Chelicerata</taxon>
        <taxon>Arachnida</taxon>
        <taxon>Araneae</taxon>
        <taxon>Araneomorphae</taxon>
        <taxon>Entelegynae</taxon>
        <taxon>Araneoidea</taxon>
        <taxon>Nephilidae</taxon>
        <taxon>Trichonephila</taxon>
    </lineage>
</organism>
<dbReference type="Proteomes" id="UP000887116">
    <property type="component" value="Unassembled WGS sequence"/>
</dbReference>
<dbReference type="PANTHER" id="PTHR35385">
    <property type="entry name" value="PROTEIN B, PUTATIVE-RELATED-RELATED"/>
    <property type="match status" value="1"/>
</dbReference>
<gene>
    <name evidence="1" type="ORF">TNCT_714971</name>
</gene>
<keyword evidence="2" id="KW-1185">Reference proteome</keyword>
<protein>
    <submittedName>
        <fullName evidence="1">SWIM-type domain-containing protein</fullName>
    </submittedName>
</protein>
<dbReference type="OrthoDB" id="6433467at2759"/>
<dbReference type="EMBL" id="BMAO01028786">
    <property type="protein sequence ID" value="GFR27434.1"/>
    <property type="molecule type" value="Genomic_DNA"/>
</dbReference>
<name>A0A8X6HP96_TRICU</name>
<comment type="caution">
    <text evidence="1">The sequence shown here is derived from an EMBL/GenBank/DDBJ whole genome shotgun (WGS) entry which is preliminary data.</text>
</comment>
<sequence>MHLAPLGKIGEHLQLGGKPCFCACALPPYRIAVAWKFYKMVLKQEIVDRNCFVSQLKELYPHCIEDTNKSTPEEIFLRVNLKNAEEAKKFKKHSSVVSNTEWIVYNYNRYPQKYVFSKTWLCHHSKRHKRLPKRNADCKAKLSILIKKITKATKKTDKYLKFDVPLVGKVKISLFHTHNTTSAETLRMRRVDDEVCQQFYQYFSSGMSPIEAIRFHENKFVLEDDIMGLDKASINPTHNQVYYLHSFWKNANLSS</sequence>
<dbReference type="PANTHER" id="PTHR35385:SF2">
    <property type="entry name" value="PROTEIN B, PUTATIVE-RELATED"/>
    <property type="match status" value="1"/>
</dbReference>
<accession>A0A8X6HP96</accession>
<reference evidence="1" key="1">
    <citation type="submission" date="2020-07" db="EMBL/GenBank/DDBJ databases">
        <title>Multicomponent nature underlies the extraordinary mechanical properties of spider dragline silk.</title>
        <authorList>
            <person name="Kono N."/>
            <person name="Nakamura H."/>
            <person name="Mori M."/>
            <person name="Yoshida Y."/>
            <person name="Ohtoshi R."/>
            <person name="Malay A.D."/>
            <person name="Moran D.A.P."/>
            <person name="Tomita M."/>
            <person name="Numata K."/>
            <person name="Arakawa K."/>
        </authorList>
    </citation>
    <scope>NUCLEOTIDE SEQUENCE</scope>
</reference>
<evidence type="ECO:0000313" key="2">
    <source>
        <dbReference type="Proteomes" id="UP000887116"/>
    </source>
</evidence>
<proteinExistence type="predicted"/>
<evidence type="ECO:0000313" key="1">
    <source>
        <dbReference type="EMBL" id="GFR27434.1"/>
    </source>
</evidence>